<comment type="catalytic activity">
    <reaction evidence="7">
        <text>a 2'-deoxyadenosine in DNA + S-adenosyl-L-methionine = an N(6)-methyl-2'-deoxyadenosine in DNA + S-adenosyl-L-homocysteine + H(+)</text>
        <dbReference type="Rhea" id="RHEA:15197"/>
        <dbReference type="Rhea" id="RHEA-COMP:12418"/>
        <dbReference type="Rhea" id="RHEA-COMP:12419"/>
        <dbReference type="ChEBI" id="CHEBI:15378"/>
        <dbReference type="ChEBI" id="CHEBI:57856"/>
        <dbReference type="ChEBI" id="CHEBI:59789"/>
        <dbReference type="ChEBI" id="CHEBI:90615"/>
        <dbReference type="ChEBI" id="CHEBI:90616"/>
        <dbReference type="EC" id="2.1.1.72"/>
    </reaction>
</comment>
<name>A0A1M6LSH6_9FIRM</name>
<feature type="domain" description="Type II methyltransferase M.TaqI-like" evidence="8">
    <location>
        <begin position="171"/>
        <end position="314"/>
    </location>
</feature>
<evidence type="ECO:0000256" key="3">
    <source>
        <dbReference type="ARBA" id="ARBA00022679"/>
    </source>
</evidence>
<dbReference type="InterPro" id="IPR011639">
    <property type="entry name" value="MethylTrfase_TaqI-like_dom"/>
</dbReference>
<dbReference type="GO" id="GO:0003677">
    <property type="term" value="F:DNA binding"/>
    <property type="evidence" value="ECO:0007669"/>
    <property type="project" value="UniProtKB-KW"/>
</dbReference>
<proteinExistence type="predicted"/>
<dbReference type="InterPro" id="IPR050953">
    <property type="entry name" value="N4_N6_ade-DNA_methylase"/>
</dbReference>
<dbReference type="InterPro" id="IPR002052">
    <property type="entry name" value="DNA_methylase_N6_adenine_CS"/>
</dbReference>
<organism evidence="10 11">
    <name type="scientific">Geosporobacter subterraneus DSM 17957</name>
    <dbReference type="NCBI Taxonomy" id="1121919"/>
    <lineage>
        <taxon>Bacteria</taxon>
        <taxon>Bacillati</taxon>
        <taxon>Bacillota</taxon>
        <taxon>Clostridia</taxon>
        <taxon>Peptostreptococcales</taxon>
        <taxon>Thermotaleaceae</taxon>
        <taxon>Geosporobacter</taxon>
    </lineage>
</organism>
<dbReference type="PROSITE" id="PS00092">
    <property type="entry name" value="N6_MTASE"/>
    <property type="match status" value="1"/>
</dbReference>
<evidence type="ECO:0000313" key="11">
    <source>
        <dbReference type="Proteomes" id="UP000184536"/>
    </source>
</evidence>
<reference evidence="11" key="1">
    <citation type="submission" date="2016-11" db="EMBL/GenBank/DDBJ databases">
        <authorList>
            <person name="Varghese N."/>
            <person name="Submissions S."/>
        </authorList>
    </citation>
    <scope>NUCLEOTIDE SEQUENCE [LARGE SCALE GENOMIC DNA]</scope>
    <source>
        <strain evidence="11">DSM 17957</strain>
    </source>
</reference>
<dbReference type="Pfam" id="PF12950">
    <property type="entry name" value="TaqI_C"/>
    <property type="match status" value="1"/>
</dbReference>
<evidence type="ECO:0000256" key="5">
    <source>
        <dbReference type="ARBA" id="ARBA00022747"/>
    </source>
</evidence>
<evidence type="ECO:0000313" key="10">
    <source>
        <dbReference type="EMBL" id="SHJ74167.1"/>
    </source>
</evidence>
<accession>A0A1M6LSH6</accession>
<dbReference type="PRINTS" id="PR00507">
    <property type="entry name" value="N12N6MTFRASE"/>
</dbReference>
<evidence type="ECO:0000259" key="8">
    <source>
        <dbReference type="Pfam" id="PF07669"/>
    </source>
</evidence>
<keyword evidence="5" id="KW-0680">Restriction system</keyword>
<feature type="domain" description="TaqI-like C-terminal specificity" evidence="9">
    <location>
        <begin position="428"/>
        <end position="551"/>
    </location>
</feature>
<dbReference type="AlphaFoldDB" id="A0A1M6LSH6"/>
<keyword evidence="6" id="KW-0238">DNA-binding</keyword>
<dbReference type="InterPro" id="IPR023135">
    <property type="entry name" value="N6_DNA_MeTrfase_TaqI_C"/>
</dbReference>
<dbReference type="InterPro" id="IPR029063">
    <property type="entry name" value="SAM-dependent_MTases_sf"/>
</dbReference>
<gene>
    <name evidence="10" type="ORF">SAMN02745975_02755</name>
</gene>
<evidence type="ECO:0000256" key="6">
    <source>
        <dbReference type="ARBA" id="ARBA00023125"/>
    </source>
</evidence>
<dbReference type="Proteomes" id="UP000184536">
    <property type="component" value="Unassembled WGS sequence"/>
</dbReference>
<dbReference type="RefSeq" id="WP_190014516.1">
    <property type="nucleotide sequence ID" value="NZ_FQZV01000039.1"/>
</dbReference>
<keyword evidence="11" id="KW-1185">Reference proteome</keyword>
<keyword evidence="3" id="KW-0808">Transferase</keyword>
<dbReference type="STRING" id="1121919.SAMN02745975_02755"/>
<evidence type="ECO:0000256" key="7">
    <source>
        <dbReference type="ARBA" id="ARBA00047942"/>
    </source>
</evidence>
<dbReference type="GO" id="GO:0009007">
    <property type="term" value="F:site-specific DNA-methyltransferase (adenine-specific) activity"/>
    <property type="evidence" value="ECO:0007669"/>
    <property type="project" value="UniProtKB-EC"/>
</dbReference>
<dbReference type="SUPFAM" id="SSF116734">
    <property type="entry name" value="DNA methylase specificity domain"/>
    <property type="match status" value="1"/>
</dbReference>
<dbReference type="SUPFAM" id="SSF53335">
    <property type="entry name" value="S-adenosyl-L-methionine-dependent methyltransferases"/>
    <property type="match status" value="1"/>
</dbReference>
<dbReference type="GO" id="GO:0009307">
    <property type="term" value="P:DNA restriction-modification system"/>
    <property type="evidence" value="ECO:0007669"/>
    <property type="project" value="UniProtKB-KW"/>
</dbReference>
<evidence type="ECO:0000259" key="9">
    <source>
        <dbReference type="Pfam" id="PF12950"/>
    </source>
</evidence>
<dbReference type="PANTHER" id="PTHR33841">
    <property type="entry name" value="DNA METHYLTRANSFERASE YEEA-RELATED"/>
    <property type="match status" value="1"/>
</dbReference>
<sequence length="622" mass="73672">MKNIRRDITNIKKKLKKKYSSVEDEVLFRSFFALVLEEYSFPESKVFQNILFDKEESDYLKYCISKIQIHDINLENMLGWIYQFFYEDTVVQEKLAQYYTERWIVEYIVDHSLDLFLSQNPERPLKTIKILDPCCGTGHFTFYIIDKMVDWYRKREGLEARDSLPIILQRNLFVIDTDQIALEIFKISLTQRLRILGLEACETGLQILNGDYLTAGFDQFFDLILGNPPYLENRKINKYLNKAMLKENFKAARGRFDLVSVFIEKSIGILKDKGVLGYIVPANILLNNNFAEIRQIMLNSCAISQVINLGEGVFSHVSMDMCMLILQKVSDDCRKKNWIFTKNLRQAENKKRELKDSSFKQIKQAYYYNTLKSVFDIHSSDQIFQLRSRIYEKYPLLKESCEIIAGIAPGNIRHKLLSDKKLDVRYVPVLEGKDIRRYGYQWQGTYLLNDRNVIDKHRGEYATFMREEFVLQPKLVIRQTADRFIAAYEDQNYYLLNTLYACLSRNENLKLKYILALLNSKLLNFLYYSLIHEAKKLFPQIKIYHIQNSPIKIENLGIQQHFIDFVNRIEYLNKEYNGQKSRQVSLEKEIAAQQKKLDRQVYQLFELTHREIEEIESIYTEI</sequence>
<dbReference type="Pfam" id="PF07669">
    <property type="entry name" value="Eco57I"/>
    <property type="match status" value="1"/>
</dbReference>
<dbReference type="Gene3D" id="3.90.220.10">
    <property type="entry name" value="Adenine-n6-DNA-methyltransferase Taqi, Chain A, domain 2"/>
    <property type="match status" value="1"/>
</dbReference>
<dbReference type="EMBL" id="FQZV01000039">
    <property type="protein sequence ID" value="SHJ74167.1"/>
    <property type="molecule type" value="Genomic_DNA"/>
</dbReference>
<dbReference type="InterPro" id="IPR025931">
    <property type="entry name" value="TaqI_C"/>
</dbReference>
<keyword evidence="2 10" id="KW-0489">Methyltransferase</keyword>
<dbReference type="EC" id="2.1.1.72" evidence="1"/>
<dbReference type="Gene3D" id="3.40.50.150">
    <property type="entry name" value="Vaccinia Virus protein VP39"/>
    <property type="match status" value="1"/>
</dbReference>
<keyword evidence="4" id="KW-0949">S-adenosyl-L-methionine</keyword>
<evidence type="ECO:0000256" key="2">
    <source>
        <dbReference type="ARBA" id="ARBA00022603"/>
    </source>
</evidence>
<dbReference type="PANTHER" id="PTHR33841:SF6">
    <property type="entry name" value="TYPE II METHYLTRANSFERASE M.HINDII"/>
    <property type="match status" value="1"/>
</dbReference>
<protein>
    <recommendedName>
        <fullName evidence="1">site-specific DNA-methyltransferase (adenine-specific)</fullName>
        <ecNumber evidence="1">2.1.1.72</ecNumber>
    </recommendedName>
</protein>
<evidence type="ECO:0000256" key="4">
    <source>
        <dbReference type="ARBA" id="ARBA00022691"/>
    </source>
</evidence>
<dbReference type="GO" id="GO:0032259">
    <property type="term" value="P:methylation"/>
    <property type="evidence" value="ECO:0007669"/>
    <property type="project" value="UniProtKB-KW"/>
</dbReference>
<evidence type="ECO:0000256" key="1">
    <source>
        <dbReference type="ARBA" id="ARBA00011900"/>
    </source>
</evidence>